<evidence type="ECO:0000256" key="4">
    <source>
        <dbReference type="ARBA" id="ARBA00006432"/>
    </source>
</evidence>
<dbReference type="Gene3D" id="3.30.300.30">
    <property type="match status" value="1"/>
</dbReference>
<dbReference type="InterPro" id="IPR020845">
    <property type="entry name" value="AMP-binding_CS"/>
</dbReference>
<comment type="function">
    <text evidence="17">Acyl-CoA synthetase required for both the import of long chain fatty acids (LCFAs) (C14-C18) and the activation very long chain fatty acids (VLCFAs) (C20-C26) by esterification of the fatty acids into metabolically active CoA-thioesters for subsequent degradation or incorporation into phospholipids. The transport and fatty acyl-CoA synthetase activities are genetically separable and are thus independent activities. Esterifies VLCFAs in the peroxisome matrix. The VLCFAs are actively transported into peroxisomes by a PXA1-PXA2 heterodimeric transporter in the peroxisomal membrane.</text>
</comment>
<comment type="catalytic activity">
    <reaction evidence="16">
        <text>a very long-chain fatty acid + ATP + CoA = a very long-chain fatty acyl-CoA + AMP + diphosphate</text>
        <dbReference type="Rhea" id="RHEA:54536"/>
        <dbReference type="ChEBI" id="CHEBI:30616"/>
        <dbReference type="ChEBI" id="CHEBI:33019"/>
        <dbReference type="ChEBI" id="CHEBI:57287"/>
        <dbReference type="ChEBI" id="CHEBI:58950"/>
        <dbReference type="ChEBI" id="CHEBI:138261"/>
        <dbReference type="ChEBI" id="CHEBI:456215"/>
    </reaction>
</comment>
<keyword evidence="24" id="KW-1185">Reference proteome</keyword>
<evidence type="ECO:0000256" key="6">
    <source>
        <dbReference type="ARBA" id="ARBA00022475"/>
    </source>
</evidence>
<keyword evidence="12 20" id="KW-1133">Transmembrane helix</keyword>
<evidence type="ECO:0000256" key="15">
    <source>
        <dbReference type="ARBA" id="ARBA00023140"/>
    </source>
</evidence>
<proteinExistence type="inferred from homology"/>
<keyword evidence="7" id="KW-0436">Ligase</keyword>
<dbReference type="PANTHER" id="PTHR43107">
    <property type="entry name" value="LONG-CHAIN FATTY ACID TRANSPORT PROTEIN"/>
    <property type="match status" value="1"/>
</dbReference>
<protein>
    <recommendedName>
        <fullName evidence="18">Very long-chain fatty acid transport protein</fullName>
    </recommendedName>
    <alternativeName>
        <fullName evidence="19">Very-long-chain acyl-CoA synthetase</fullName>
    </alternativeName>
</protein>
<evidence type="ECO:0000256" key="2">
    <source>
        <dbReference type="ARBA" id="ARBA00004585"/>
    </source>
</evidence>
<keyword evidence="13" id="KW-0445">Lipid transport</keyword>
<keyword evidence="8" id="KW-0551">Lipid droplet</keyword>
<dbReference type="Pfam" id="PF13193">
    <property type="entry name" value="AMP-binding_C"/>
    <property type="match status" value="1"/>
</dbReference>
<dbReference type="GO" id="GO:0044539">
    <property type="term" value="P:long-chain fatty acid import into cell"/>
    <property type="evidence" value="ECO:0007669"/>
    <property type="project" value="TreeGrafter"/>
</dbReference>
<evidence type="ECO:0000256" key="13">
    <source>
        <dbReference type="ARBA" id="ARBA00023055"/>
    </source>
</evidence>
<dbReference type="InterPro" id="IPR025110">
    <property type="entry name" value="AMP-bd_C"/>
</dbReference>
<feature type="domain" description="AMP-dependent synthetase/ligase" evidence="21">
    <location>
        <begin position="71"/>
        <end position="427"/>
    </location>
</feature>
<dbReference type="InterPro" id="IPR042099">
    <property type="entry name" value="ANL_N_sf"/>
</dbReference>
<accession>A0AAD6HML6</accession>
<evidence type="ECO:0000256" key="5">
    <source>
        <dbReference type="ARBA" id="ARBA00022448"/>
    </source>
</evidence>
<keyword evidence="11" id="KW-0067">ATP-binding</keyword>
<evidence type="ECO:0000259" key="22">
    <source>
        <dbReference type="Pfam" id="PF13193"/>
    </source>
</evidence>
<dbReference type="InterPro" id="IPR045851">
    <property type="entry name" value="AMP-bd_C_sf"/>
</dbReference>
<organism evidence="23 24">
    <name type="scientific">Penicillium malachiteum</name>
    <dbReference type="NCBI Taxonomy" id="1324776"/>
    <lineage>
        <taxon>Eukaryota</taxon>
        <taxon>Fungi</taxon>
        <taxon>Dikarya</taxon>
        <taxon>Ascomycota</taxon>
        <taxon>Pezizomycotina</taxon>
        <taxon>Eurotiomycetes</taxon>
        <taxon>Eurotiomycetidae</taxon>
        <taxon>Eurotiales</taxon>
        <taxon>Aspergillaceae</taxon>
        <taxon>Penicillium</taxon>
    </lineage>
</organism>
<gene>
    <name evidence="23" type="ORF">N7493_005237</name>
</gene>
<dbReference type="GO" id="GO:0005778">
    <property type="term" value="C:peroxisomal membrane"/>
    <property type="evidence" value="ECO:0007669"/>
    <property type="project" value="UniProtKB-SubCell"/>
</dbReference>
<comment type="subcellular location">
    <subcellularLocation>
        <location evidence="3">Cell membrane</location>
        <topology evidence="3">Multi-pass membrane protein</topology>
    </subcellularLocation>
    <subcellularLocation>
        <location evidence="1">Lipid droplet</location>
    </subcellularLocation>
    <subcellularLocation>
        <location evidence="2">Peroxisome membrane</location>
        <topology evidence="2">Multi-pass membrane protein</topology>
    </subcellularLocation>
</comment>
<evidence type="ECO:0000256" key="10">
    <source>
        <dbReference type="ARBA" id="ARBA00022741"/>
    </source>
</evidence>
<dbReference type="EMBL" id="JAQJAN010000006">
    <property type="protein sequence ID" value="KAJ5727417.1"/>
    <property type="molecule type" value="Genomic_DNA"/>
</dbReference>
<keyword evidence="5" id="KW-0813">Transport</keyword>
<evidence type="ECO:0000256" key="1">
    <source>
        <dbReference type="ARBA" id="ARBA00004502"/>
    </source>
</evidence>
<evidence type="ECO:0000256" key="12">
    <source>
        <dbReference type="ARBA" id="ARBA00022989"/>
    </source>
</evidence>
<dbReference type="GO" id="GO:0009898">
    <property type="term" value="C:cytoplasmic side of plasma membrane"/>
    <property type="evidence" value="ECO:0007669"/>
    <property type="project" value="TreeGrafter"/>
</dbReference>
<dbReference type="GO" id="GO:0005524">
    <property type="term" value="F:ATP binding"/>
    <property type="evidence" value="ECO:0007669"/>
    <property type="project" value="UniProtKB-KW"/>
</dbReference>
<evidence type="ECO:0000256" key="20">
    <source>
        <dbReference type="SAM" id="Phobius"/>
    </source>
</evidence>
<comment type="similarity">
    <text evidence="4">Belongs to the ATP-dependent AMP-binding enzyme family.</text>
</comment>
<dbReference type="GO" id="GO:0005324">
    <property type="term" value="F:long-chain fatty acid transmembrane transporter activity"/>
    <property type="evidence" value="ECO:0007669"/>
    <property type="project" value="TreeGrafter"/>
</dbReference>
<reference evidence="23" key="1">
    <citation type="journal article" date="2023" name="IMA Fungus">
        <title>Comparative genomic study of the Penicillium genus elucidates a diverse pangenome and 15 lateral gene transfer events.</title>
        <authorList>
            <person name="Petersen C."/>
            <person name="Sorensen T."/>
            <person name="Nielsen M.R."/>
            <person name="Sondergaard T.E."/>
            <person name="Sorensen J.L."/>
            <person name="Fitzpatrick D.A."/>
            <person name="Frisvad J.C."/>
            <person name="Nielsen K.L."/>
        </authorList>
    </citation>
    <scope>NUCLEOTIDE SEQUENCE</scope>
    <source>
        <strain evidence="23">IBT 17514</strain>
    </source>
</reference>
<dbReference type="SUPFAM" id="SSF56801">
    <property type="entry name" value="Acetyl-CoA synthetase-like"/>
    <property type="match status" value="1"/>
</dbReference>
<keyword evidence="15" id="KW-0576">Peroxisome</keyword>
<comment type="caution">
    <text evidence="23">The sequence shown here is derived from an EMBL/GenBank/DDBJ whole genome shotgun (WGS) entry which is preliminary data.</text>
</comment>
<evidence type="ECO:0000313" key="24">
    <source>
        <dbReference type="Proteomes" id="UP001215712"/>
    </source>
</evidence>
<evidence type="ECO:0000256" key="3">
    <source>
        <dbReference type="ARBA" id="ARBA00004651"/>
    </source>
</evidence>
<evidence type="ECO:0000256" key="16">
    <source>
        <dbReference type="ARBA" id="ARBA00051585"/>
    </source>
</evidence>
<evidence type="ECO:0000256" key="9">
    <source>
        <dbReference type="ARBA" id="ARBA00022692"/>
    </source>
</evidence>
<dbReference type="GO" id="GO:0004467">
    <property type="term" value="F:long-chain fatty acid-CoA ligase activity"/>
    <property type="evidence" value="ECO:0007669"/>
    <property type="project" value="TreeGrafter"/>
</dbReference>
<evidence type="ECO:0000259" key="21">
    <source>
        <dbReference type="Pfam" id="PF00501"/>
    </source>
</evidence>
<keyword evidence="14 20" id="KW-0472">Membrane</keyword>
<evidence type="ECO:0000256" key="11">
    <source>
        <dbReference type="ARBA" id="ARBA00022840"/>
    </source>
</evidence>
<keyword evidence="10" id="KW-0547">Nucleotide-binding</keyword>
<dbReference type="FunFam" id="3.40.50.12780:FF:000019">
    <property type="entry name" value="Long-chain fatty acid transporter"/>
    <property type="match status" value="1"/>
</dbReference>
<dbReference type="FunFam" id="3.30.300.30:FF:000002">
    <property type="entry name" value="Long-chain fatty acid transport protein 1"/>
    <property type="match status" value="1"/>
</dbReference>
<dbReference type="InterPro" id="IPR000873">
    <property type="entry name" value="AMP-dep_synth/lig_dom"/>
</dbReference>
<dbReference type="GO" id="GO:0005811">
    <property type="term" value="C:lipid droplet"/>
    <property type="evidence" value="ECO:0007669"/>
    <property type="project" value="UniProtKB-SubCell"/>
</dbReference>
<dbReference type="PANTHER" id="PTHR43107:SF15">
    <property type="entry name" value="FATTY ACID TRANSPORT PROTEIN 3, ISOFORM A"/>
    <property type="match status" value="1"/>
</dbReference>
<feature type="transmembrane region" description="Helical" evidence="20">
    <location>
        <begin position="273"/>
        <end position="295"/>
    </location>
</feature>
<dbReference type="AlphaFoldDB" id="A0AAD6HML6"/>
<evidence type="ECO:0000256" key="18">
    <source>
        <dbReference type="ARBA" id="ARBA00068795"/>
    </source>
</evidence>
<keyword evidence="6" id="KW-1003">Cell membrane</keyword>
<keyword evidence="9 20" id="KW-0812">Transmembrane</keyword>
<feature type="domain" description="AMP-binding enzyme C-terminal" evidence="22">
    <location>
        <begin position="519"/>
        <end position="608"/>
    </location>
</feature>
<dbReference type="Proteomes" id="UP001215712">
    <property type="component" value="Unassembled WGS sequence"/>
</dbReference>
<evidence type="ECO:0000256" key="17">
    <source>
        <dbReference type="ARBA" id="ARBA00060276"/>
    </source>
</evidence>
<evidence type="ECO:0000256" key="19">
    <source>
        <dbReference type="ARBA" id="ARBA00078285"/>
    </source>
</evidence>
<dbReference type="Pfam" id="PF00501">
    <property type="entry name" value="AMP-binding"/>
    <property type="match status" value="1"/>
</dbReference>
<dbReference type="PROSITE" id="PS00455">
    <property type="entry name" value="AMP_BINDING"/>
    <property type="match status" value="1"/>
</dbReference>
<dbReference type="Gene3D" id="3.40.50.12780">
    <property type="entry name" value="N-terminal domain of ligase-like"/>
    <property type="match status" value="1"/>
</dbReference>
<reference evidence="23" key="2">
    <citation type="submission" date="2023-01" db="EMBL/GenBank/DDBJ databases">
        <authorList>
            <person name="Petersen C."/>
        </authorList>
    </citation>
    <scope>NUCLEOTIDE SEQUENCE</scope>
    <source>
        <strain evidence="23">IBT 17514</strain>
    </source>
</reference>
<evidence type="ECO:0000256" key="14">
    <source>
        <dbReference type="ARBA" id="ARBA00023136"/>
    </source>
</evidence>
<evidence type="ECO:0000256" key="8">
    <source>
        <dbReference type="ARBA" id="ARBA00022677"/>
    </source>
</evidence>
<sequence length="656" mass="72915">MPLPFLPDIPLTIAVPAVTTALAYLNAKHSIFYDVNLITGSIKMARSIRAAETKDQLNLFYTLEEHALSPKTANKEFLVYNGQSWTYSEAYNTALRFAGWFKHTYNVTSKDVVALDCMNSANFLFMILGLWSLGATPALINFNLTSKPLTHSLKMSTSRIVIVDEEVRDHFTPEILQTVAAPDFCDGKSPLHVEFFTPTIEAQVLQTEPVREDNKARAGVIPRDIALLIYTSGTTGLPKPAIVSWNKCHSSAVFISRWMGLLPKDRLYTCMPLYHSSAAVLGFVNAMYCGATLIVGRKFSTRSFMNEARETNATVIQYVGETLRYLMATPPSIDPVTGENLDKKHNIRLATGNGLRPDVWNAFKQRFGIDTVAEFYAATEGPGGLWNRSSNGFSAGAIGRTGSIGSLMMGGGIVVVDVDWDKQEPWRDPNSGLCRKTPRGYPGELIYRLDVADPHASFQGYFKNPEATKNKILRDVLVKGDAYFRTGDMVRWDKEGRWYFSDRLGDTFRWKSENVSTNEVSEVMGAHPEVHEANVYGVALPNHDGRAGCAAVVLNQQIASNSTTGQALEPSRAALDGIAAHILNNLARYAAPLFLRVMPEMPATGNMKQQKHILRNEGVDPSQVSKDHRLYWLQGNTYVPFEQKDWDRLNGGQVRL</sequence>
<evidence type="ECO:0000313" key="23">
    <source>
        <dbReference type="EMBL" id="KAJ5727417.1"/>
    </source>
</evidence>
<evidence type="ECO:0000256" key="7">
    <source>
        <dbReference type="ARBA" id="ARBA00022598"/>
    </source>
</evidence>
<name>A0AAD6HML6_9EURO</name>